<keyword evidence="4 9" id="KW-0812">Transmembrane</keyword>
<keyword evidence="8 9" id="KW-0472">Membrane</keyword>
<feature type="transmembrane region" description="Helical" evidence="9">
    <location>
        <begin position="135"/>
        <end position="155"/>
    </location>
</feature>
<sequence length="231" mass="25155">MFGARSTALVSAERSLPIALSTFCKACGGSFQHSFTIPGETVSVLATLPEPLVLHSRSIGQAHLIWTFRTFASGPGPPVTRQTPARSDIQLYRGPWLLTFRLLVRFKIAQLGCVAALCVPVHSLLTQGTVGGPELWVTSLLFTGCAIVSTTLFFFSRRYVGELSLHSQGLQSRLRISTLDFWGNRQDTLVSLEDIVPPLNCSAAQAAQLARQSFIPLQIEGDRSAYFGIFA</sequence>
<evidence type="ECO:0000256" key="9">
    <source>
        <dbReference type="SAM" id="Phobius"/>
    </source>
</evidence>
<name>A0AAW1P5L1_9CHLO</name>
<organism evidence="10 11">
    <name type="scientific">Symbiochloris irregularis</name>
    <dbReference type="NCBI Taxonomy" id="706552"/>
    <lineage>
        <taxon>Eukaryota</taxon>
        <taxon>Viridiplantae</taxon>
        <taxon>Chlorophyta</taxon>
        <taxon>core chlorophytes</taxon>
        <taxon>Trebouxiophyceae</taxon>
        <taxon>Trebouxiales</taxon>
        <taxon>Trebouxiaceae</taxon>
        <taxon>Symbiochloris</taxon>
    </lineage>
</organism>
<protein>
    <recommendedName>
        <fullName evidence="3">Transmembrane protein 186</fullName>
    </recommendedName>
</protein>
<feature type="transmembrane region" description="Helical" evidence="9">
    <location>
        <begin position="102"/>
        <end position="123"/>
    </location>
</feature>
<comment type="caution">
    <text evidence="10">The sequence shown here is derived from an EMBL/GenBank/DDBJ whole genome shotgun (WGS) entry which is preliminary data.</text>
</comment>
<keyword evidence="11" id="KW-1185">Reference proteome</keyword>
<dbReference type="Proteomes" id="UP001465755">
    <property type="component" value="Unassembled WGS sequence"/>
</dbReference>
<dbReference type="InterPro" id="IPR045325">
    <property type="entry name" value="TMEM70/TMEM186/TMEM223"/>
</dbReference>
<keyword evidence="6 9" id="KW-1133">Transmembrane helix</keyword>
<gene>
    <name evidence="10" type="ORF">WJX73_004302</name>
</gene>
<dbReference type="Pfam" id="PF06979">
    <property type="entry name" value="TMEM70"/>
    <property type="match status" value="1"/>
</dbReference>
<evidence type="ECO:0000256" key="2">
    <source>
        <dbReference type="ARBA" id="ARBA00007020"/>
    </source>
</evidence>
<comment type="similarity">
    <text evidence="2">Belongs to the TMEM186 family.</text>
</comment>
<dbReference type="EMBL" id="JALJOQ010000059">
    <property type="protein sequence ID" value="KAK9803459.1"/>
    <property type="molecule type" value="Genomic_DNA"/>
</dbReference>
<dbReference type="InterPro" id="IPR026571">
    <property type="entry name" value="Tmem186"/>
</dbReference>
<evidence type="ECO:0000256" key="1">
    <source>
        <dbReference type="ARBA" id="ARBA00004448"/>
    </source>
</evidence>
<dbReference type="AlphaFoldDB" id="A0AAW1P5L1"/>
<evidence type="ECO:0000256" key="8">
    <source>
        <dbReference type="ARBA" id="ARBA00023136"/>
    </source>
</evidence>
<evidence type="ECO:0000256" key="6">
    <source>
        <dbReference type="ARBA" id="ARBA00022989"/>
    </source>
</evidence>
<dbReference type="PANTHER" id="PTHR13603">
    <property type="entry name" value="TRANSMEMBRANE PROTEIN 186"/>
    <property type="match status" value="1"/>
</dbReference>
<accession>A0AAW1P5L1</accession>
<dbReference type="GO" id="GO:0005743">
    <property type="term" value="C:mitochondrial inner membrane"/>
    <property type="evidence" value="ECO:0007669"/>
    <property type="project" value="UniProtKB-SubCell"/>
</dbReference>
<evidence type="ECO:0000256" key="4">
    <source>
        <dbReference type="ARBA" id="ARBA00022692"/>
    </source>
</evidence>
<keyword evidence="5" id="KW-0999">Mitochondrion inner membrane</keyword>
<evidence type="ECO:0000313" key="10">
    <source>
        <dbReference type="EMBL" id="KAK9803459.1"/>
    </source>
</evidence>
<keyword evidence="7" id="KW-0496">Mitochondrion</keyword>
<proteinExistence type="inferred from homology"/>
<evidence type="ECO:0000256" key="3">
    <source>
        <dbReference type="ARBA" id="ARBA00014604"/>
    </source>
</evidence>
<comment type="subcellular location">
    <subcellularLocation>
        <location evidence="1">Mitochondrion inner membrane</location>
        <topology evidence="1">Multi-pass membrane protein</topology>
    </subcellularLocation>
</comment>
<reference evidence="10 11" key="1">
    <citation type="journal article" date="2024" name="Nat. Commun.">
        <title>Phylogenomics reveals the evolutionary origins of lichenization in chlorophyte algae.</title>
        <authorList>
            <person name="Puginier C."/>
            <person name="Libourel C."/>
            <person name="Otte J."/>
            <person name="Skaloud P."/>
            <person name="Haon M."/>
            <person name="Grisel S."/>
            <person name="Petersen M."/>
            <person name="Berrin J.G."/>
            <person name="Delaux P.M."/>
            <person name="Dal Grande F."/>
            <person name="Keller J."/>
        </authorList>
    </citation>
    <scope>NUCLEOTIDE SEQUENCE [LARGE SCALE GENOMIC DNA]</scope>
    <source>
        <strain evidence="10 11">SAG 2036</strain>
    </source>
</reference>
<evidence type="ECO:0000256" key="7">
    <source>
        <dbReference type="ARBA" id="ARBA00023128"/>
    </source>
</evidence>
<dbReference type="PANTHER" id="PTHR13603:SF1">
    <property type="entry name" value="TRANSMEMBRANE PROTEIN 186"/>
    <property type="match status" value="1"/>
</dbReference>
<evidence type="ECO:0000313" key="11">
    <source>
        <dbReference type="Proteomes" id="UP001465755"/>
    </source>
</evidence>
<evidence type="ECO:0000256" key="5">
    <source>
        <dbReference type="ARBA" id="ARBA00022792"/>
    </source>
</evidence>